<feature type="transmembrane region" description="Helical" evidence="1">
    <location>
        <begin position="56"/>
        <end position="76"/>
    </location>
</feature>
<reference evidence="2" key="1">
    <citation type="journal article" date="2012" name="PLoS ONE">
        <title>Gene sets for utilization of primary and secondary nutrition supplies in the distal gut of endangered iberian lynx.</title>
        <authorList>
            <person name="Alcaide M."/>
            <person name="Messina E."/>
            <person name="Richter M."/>
            <person name="Bargiela R."/>
            <person name="Peplies J."/>
            <person name="Huws S.A."/>
            <person name="Newbold C.J."/>
            <person name="Golyshin P.N."/>
            <person name="Simon M.A."/>
            <person name="Lopez G."/>
            <person name="Yakimov M.M."/>
            <person name="Ferrer M."/>
        </authorList>
    </citation>
    <scope>NUCLEOTIDE SEQUENCE</scope>
</reference>
<keyword evidence="1" id="KW-1133">Transmembrane helix</keyword>
<feature type="transmembrane region" description="Helical" evidence="1">
    <location>
        <begin position="88"/>
        <end position="108"/>
    </location>
</feature>
<evidence type="ECO:0000313" key="2">
    <source>
        <dbReference type="EMBL" id="EJW99608.1"/>
    </source>
</evidence>
<protein>
    <submittedName>
        <fullName evidence="2">Membrane protein</fullName>
    </submittedName>
</protein>
<comment type="caution">
    <text evidence="2">The sequence shown here is derived from an EMBL/GenBank/DDBJ whole genome shotgun (WGS) entry which is preliminary data.</text>
</comment>
<keyword evidence="1" id="KW-0472">Membrane</keyword>
<proteinExistence type="predicted"/>
<name>J9FYG9_9ZZZZ</name>
<gene>
    <name evidence="2" type="ORF">EVA_12289</name>
</gene>
<evidence type="ECO:0000256" key="1">
    <source>
        <dbReference type="SAM" id="Phobius"/>
    </source>
</evidence>
<keyword evidence="1" id="KW-0812">Transmembrane</keyword>
<accession>J9FYG9</accession>
<dbReference type="AlphaFoldDB" id="J9FYG9"/>
<organism evidence="2">
    <name type="scientific">gut metagenome</name>
    <dbReference type="NCBI Taxonomy" id="749906"/>
    <lineage>
        <taxon>unclassified sequences</taxon>
        <taxon>metagenomes</taxon>
        <taxon>organismal metagenomes</taxon>
    </lineage>
</organism>
<dbReference type="EMBL" id="AMCI01003732">
    <property type="protein sequence ID" value="EJW99608.1"/>
    <property type="molecule type" value="Genomic_DNA"/>
</dbReference>
<sequence length="109" mass="12538">MSLSKLLRIRSQPQPIQEPTTCHVCTSIPQRYNRHFDRCPSYIHAVMKSPFSSASLTIHPAYLTFYFTGLLLPEFWLQPTQPWWRMPLGVAFNAVIYAVLAWGVVTLLS</sequence>